<dbReference type="EMBL" id="MK359332">
    <property type="protein sequence ID" value="QAY08700.1"/>
    <property type="molecule type" value="Genomic_DNA"/>
</dbReference>
<accession>A0A411C4E1</accession>
<name>A0A411C4E1_9CAUD</name>
<evidence type="ECO:0000313" key="2">
    <source>
        <dbReference type="Proteomes" id="UP000290620"/>
    </source>
</evidence>
<sequence>MATERCFIKQCQKSANLKIVSFHGRKVKMCPEHREANKYLK</sequence>
<protein>
    <submittedName>
        <fullName evidence="1">Uncharacterized protein</fullName>
    </submittedName>
</protein>
<dbReference type="Proteomes" id="UP000290620">
    <property type="component" value="Segment"/>
</dbReference>
<organism evidence="1 2">
    <name type="scientific">Streptomyces phage Genie2</name>
    <dbReference type="NCBI Taxonomy" id="2502445"/>
    <lineage>
        <taxon>Viruses</taxon>
        <taxon>Duplodnaviria</taxon>
        <taxon>Heunggongvirae</taxon>
        <taxon>Uroviricota</taxon>
        <taxon>Caudoviricetes</taxon>
        <taxon>Stanwilliamsviridae</taxon>
        <taxon>Boydwoodruffvirinae</taxon>
        <taxon>Karimacvirus</taxon>
        <taxon>Karimacvirus yaboi</taxon>
        <taxon>Streptomyces virus Yaboi</taxon>
    </lineage>
</organism>
<proteinExistence type="predicted"/>
<gene>
    <name evidence="1" type="primary">38</name>
    <name evidence="1" type="ORF">SEA_GENIE2_38</name>
</gene>
<evidence type="ECO:0000313" key="1">
    <source>
        <dbReference type="EMBL" id="QAY08700.1"/>
    </source>
</evidence>
<reference evidence="1 2" key="1">
    <citation type="submission" date="2019-01" db="EMBL/GenBank/DDBJ databases">
        <authorList>
            <person name="Lyon D.B."/>
            <person name="Harback M.R."/>
            <person name="Yucebas K."/>
            <person name="Mousa M."/>
            <person name="Fanegan A."/>
            <person name="Shaffer C.D."/>
            <person name="Weston-Hafer K.A."/>
            <person name="Garlena R.A."/>
            <person name="Russell D.A."/>
            <person name="Pope W.H."/>
            <person name="Jacobs-Sera D."/>
            <person name="Hendrix R.W."/>
            <person name="Hatfull G.F."/>
        </authorList>
    </citation>
    <scope>NUCLEOTIDE SEQUENCE [LARGE SCALE GENOMIC DNA]</scope>
</reference>